<dbReference type="RefSeq" id="WP_214159691.1">
    <property type="nucleotide sequence ID" value="NZ_JAHBAY010000015.1"/>
</dbReference>
<proteinExistence type="predicted"/>
<feature type="compositionally biased region" description="Basic and acidic residues" evidence="1">
    <location>
        <begin position="176"/>
        <end position="185"/>
    </location>
</feature>
<evidence type="ECO:0000256" key="1">
    <source>
        <dbReference type="SAM" id="MobiDB-lite"/>
    </source>
</evidence>
<reference evidence="2 3" key="1">
    <citation type="submission" date="2021-05" db="EMBL/GenBank/DDBJ databases">
        <title>Kineosporia and Streptomyces sp. nov. two new marine actinobacteria isolated from Coral.</title>
        <authorList>
            <person name="Buangrab K."/>
            <person name="Sutthacheep M."/>
            <person name="Yeemin T."/>
            <person name="Harunari E."/>
            <person name="Igarashi Y."/>
            <person name="Kanchanasin P."/>
            <person name="Tanasupawat S."/>
            <person name="Phongsopitanun W."/>
        </authorList>
    </citation>
    <scope>NUCLEOTIDE SEQUENCE [LARGE SCALE GENOMIC DNA]</scope>
    <source>
        <strain evidence="2 3">J2-2</strain>
    </source>
</reference>
<dbReference type="InterPro" id="IPR046828">
    <property type="entry name" value="RepSA"/>
</dbReference>
<evidence type="ECO:0008006" key="4">
    <source>
        <dbReference type="Google" id="ProtNLM"/>
    </source>
</evidence>
<evidence type="ECO:0000313" key="2">
    <source>
        <dbReference type="EMBL" id="MBT0773163.1"/>
    </source>
</evidence>
<gene>
    <name evidence="2" type="ORF">KIH74_29740</name>
</gene>
<comment type="caution">
    <text evidence="2">The sequence shown here is derived from an EMBL/GenBank/DDBJ whole genome shotgun (WGS) entry which is preliminary data.</text>
</comment>
<feature type="region of interest" description="Disordered" evidence="1">
    <location>
        <begin position="556"/>
        <end position="577"/>
    </location>
</feature>
<evidence type="ECO:0000313" key="3">
    <source>
        <dbReference type="Proteomes" id="UP001197247"/>
    </source>
</evidence>
<accession>A0ABS5TPX1</accession>
<protein>
    <recommendedName>
        <fullName evidence="4">Replication initiator protein</fullName>
    </recommendedName>
</protein>
<sequence length="577" mass="63887">MTTDPMKPLGTSISNLTRNSRAERARMPVALHVAEDVAIAHGVCVRPITQRVTDTHTGEVTLVDVPCGATLESKCLPCAERARRLRVHQCRAGWHAETDPIPDEDPSNGAQQDLVAIRADVTSARDEFLHLGDRDAAEAATESLDAIDAELRDLGVRGSLDRETPSGTRRKRSTRRRQDAPDLPKRAMAKTTVGQTFTGNNGQVYRPSMFVTVTLPGYGRVDRRTGVPLDPGHYDYRRAARDAIHFPKLMDRLVQNLRRVAGYEVQYFATVEPQRRLAPHAHIAIRGTIPRTLVRQVIAATYHQVWWPTADTPVYVREDELPVWDEDADATDPAGTPAAEPAGYLDPTTAEVLPTWGEALDDLDADDDLEPQHVVRFGAQSDIQGLLAGSPDADRRVGYLAKYLTKAMGTAHGENTEAAVTAHIDRLVHALKFEPCSPTCPNWLRYGIQPKNARPGMVPGSCKGKAHRRENLGYGGRRVLVSRKWSGKTLTDHRHERRAFVLALLGVDPDDATRADKTSDRYVWEPVNPNELPPLSTRLLHAISQRQTWRSAYEAARNGGPPKPLHRNMFETTEGAA</sequence>
<organism evidence="2 3">
    <name type="scientific">Kineosporia corallincola</name>
    <dbReference type="NCBI Taxonomy" id="2835133"/>
    <lineage>
        <taxon>Bacteria</taxon>
        <taxon>Bacillati</taxon>
        <taxon>Actinomycetota</taxon>
        <taxon>Actinomycetes</taxon>
        <taxon>Kineosporiales</taxon>
        <taxon>Kineosporiaceae</taxon>
        <taxon>Kineosporia</taxon>
    </lineage>
</organism>
<keyword evidence="3" id="KW-1185">Reference proteome</keyword>
<dbReference type="Proteomes" id="UP001197247">
    <property type="component" value="Unassembled WGS sequence"/>
</dbReference>
<feature type="region of interest" description="Disordered" evidence="1">
    <location>
        <begin position="157"/>
        <end position="193"/>
    </location>
</feature>
<dbReference type="Pfam" id="PF20199">
    <property type="entry name" value="RepSA"/>
    <property type="match status" value="1"/>
</dbReference>
<dbReference type="EMBL" id="JAHBAY010000015">
    <property type="protein sequence ID" value="MBT0773163.1"/>
    <property type="molecule type" value="Genomic_DNA"/>
</dbReference>
<name>A0ABS5TPX1_9ACTN</name>